<dbReference type="VEuPathDB" id="FungiDB:LCOR_10985.1"/>
<proteinExistence type="predicted"/>
<evidence type="ECO:0000313" key="2">
    <source>
        <dbReference type="Proteomes" id="UP000027586"/>
    </source>
</evidence>
<evidence type="ECO:0000313" key="1">
    <source>
        <dbReference type="EMBL" id="CDH60197.1"/>
    </source>
</evidence>
<comment type="caution">
    <text evidence="1">The sequence shown here is derived from an EMBL/GenBank/DDBJ whole genome shotgun (WGS) entry which is preliminary data.</text>
</comment>
<name>A0A068SEE0_9FUNG</name>
<dbReference type="AlphaFoldDB" id="A0A068SEE0"/>
<dbReference type="Proteomes" id="UP000027586">
    <property type="component" value="Unassembled WGS sequence"/>
</dbReference>
<reference evidence="1" key="1">
    <citation type="submission" date="2013-08" db="EMBL/GenBank/DDBJ databases">
        <title>Gene expansion shapes genome architecture in the human pathogen Lichtheimia corymbifera: an evolutionary genomics analysis in the ancient terrestrial Mucorales (Mucoromycotina).</title>
        <authorList>
            <person name="Schwartze V.U."/>
            <person name="Winter S."/>
            <person name="Shelest E."/>
            <person name="Marcet-Houben M."/>
            <person name="Horn F."/>
            <person name="Wehner S."/>
            <person name="Hoffmann K."/>
            <person name="Riege K."/>
            <person name="Sammeth M."/>
            <person name="Nowrousian M."/>
            <person name="Valiante V."/>
            <person name="Linde J."/>
            <person name="Jacobsen I.D."/>
            <person name="Marz M."/>
            <person name="Brakhage A.A."/>
            <person name="Gabaldon T."/>
            <person name="Bocker S."/>
            <person name="Voigt K."/>
        </authorList>
    </citation>
    <scope>NUCLEOTIDE SEQUENCE [LARGE SCALE GENOMIC DNA]</scope>
    <source>
        <strain evidence="1">FSU 9682</strain>
    </source>
</reference>
<keyword evidence="2" id="KW-1185">Reference proteome</keyword>
<sequence>MHAEGTDRATPTSVQHTPLAMYVKEGDTYQYSTYTTCNARKRGKQGDTYHIPRTSLENNVQVLRVVAT</sequence>
<organism evidence="1 2">
    <name type="scientific">Lichtheimia corymbifera JMRC:FSU:9682</name>
    <dbReference type="NCBI Taxonomy" id="1263082"/>
    <lineage>
        <taxon>Eukaryota</taxon>
        <taxon>Fungi</taxon>
        <taxon>Fungi incertae sedis</taxon>
        <taxon>Mucoromycota</taxon>
        <taxon>Mucoromycotina</taxon>
        <taxon>Mucoromycetes</taxon>
        <taxon>Mucorales</taxon>
        <taxon>Lichtheimiaceae</taxon>
        <taxon>Lichtheimia</taxon>
    </lineage>
</organism>
<dbReference type="EMBL" id="CBTN010000085">
    <property type="protein sequence ID" value="CDH60197.1"/>
    <property type="molecule type" value="Genomic_DNA"/>
</dbReference>
<accession>A0A068SEE0</accession>
<protein>
    <submittedName>
        <fullName evidence="1">Uncharacterized protein</fullName>
    </submittedName>
</protein>
<gene>
    <name evidence="1" type="ORF">LCOR_10985.1</name>
</gene>